<name>A0A0L0F0S2_9EUKA</name>
<dbReference type="EMBL" id="KQ251852">
    <property type="protein sequence ID" value="KNC70194.1"/>
    <property type="molecule type" value="Genomic_DNA"/>
</dbReference>
<dbReference type="InterPro" id="IPR029021">
    <property type="entry name" value="Prot-tyrosine_phosphatase-like"/>
</dbReference>
<proteinExistence type="predicted"/>
<dbReference type="OrthoDB" id="347127at2759"/>
<dbReference type="InterPro" id="IPR050561">
    <property type="entry name" value="PTP"/>
</dbReference>
<dbReference type="PANTHER" id="PTHR23339">
    <property type="entry name" value="TYROSINE SPECIFIC PROTEIN PHOSPHATASE AND DUAL SPECIFICITY PROTEIN PHOSPHATASE"/>
    <property type="match status" value="1"/>
</dbReference>
<dbReference type="RefSeq" id="XP_014144096.1">
    <property type="nucleotide sequence ID" value="XM_014288621.1"/>
</dbReference>
<dbReference type="AlphaFoldDB" id="A0A0L0F0S2"/>
<evidence type="ECO:0000313" key="1">
    <source>
        <dbReference type="EMBL" id="KNC70194.1"/>
    </source>
</evidence>
<evidence type="ECO:0008006" key="3">
    <source>
        <dbReference type="Google" id="ProtNLM"/>
    </source>
</evidence>
<dbReference type="Proteomes" id="UP000054560">
    <property type="component" value="Unassembled WGS sequence"/>
</dbReference>
<reference evidence="1 2" key="1">
    <citation type="submission" date="2011-02" db="EMBL/GenBank/DDBJ databases">
        <title>The Genome Sequence of Sphaeroforma arctica JP610.</title>
        <authorList>
            <consortium name="The Broad Institute Genome Sequencing Platform"/>
            <person name="Russ C."/>
            <person name="Cuomo C."/>
            <person name="Young S.K."/>
            <person name="Zeng Q."/>
            <person name="Gargeya S."/>
            <person name="Alvarado L."/>
            <person name="Berlin A."/>
            <person name="Chapman S.B."/>
            <person name="Chen Z."/>
            <person name="Freedman E."/>
            <person name="Gellesch M."/>
            <person name="Goldberg J."/>
            <person name="Griggs A."/>
            <person name="Gujja S."/>
            <person name="Heilman E."/>
            <person name="Heiman D."/>
            <person name="Howarth C."/>
            <person name="Mehta T."/>
            <person name="Neiman D."/>
            <person name="Pearson M."/>
            <person name="Roberts A."/>
            <person name="Saif S."/>
            <person name="Shea T."/>
            <person name="Shenoy N."/>
            <person name="Sisk P."/>
            <person name="Stolte C."/>
            <person name="Sykes S."/>
            <person name="White J."/>
            <person name="Yandava C."/>
            <person name="Burger G."/>
            <person name="Gray M.W."/>
            <person name="Holland P.W.H."/>
            <person name="King N."/>
            <person name="Lang F.B.F."/>
            <person name="Roger A.J."/>
            <person name="Ruiz-Trillo I."/>
            <person name="Haas B."/>
            <person name="Nusbaum C."/>
            <person name="Birren B."/>
        </authorList>
    </citation>
    <scope>NUCLEOTIDE SEQUENCE [LARGE SCALE GENOMIC DNA]</scope>
    <source>
        <strain evidence="1 2">JP610</strain>
    </source>
</reference>
<dbReference type="GeneID" id="25917786"/>
<dbReference type="Gene3D" id="3.90.190.10">
    <property type="entry name" value="Protein tyrosine phosphatase superfamily"/>
    <property type="match status" value="1"/>
</dbReference>
<dbReference type="STRING" id="667725.A0A0L0F0S2"/>
<feature type="non-terminal residue" evidence="1">
    <location>
        <position position="1"/>
    </location>
</feature>
<accession>A0A0L0F0S2</accession>
<organism evidence="1 2">
    <name type="scientific">Sphaeroforma arctica JP610</name>
    <dbReference type="NCBI Taxonomy" id="667725"/>
    <lineage>
        <taxon>Eukaryota</taxon>
        <taxon>Ichthyosporea</taxon>
        <taxon>Ichthyophonida</taxon>
        <taxon>Sphaeroforma</taxon>
    </lineage>
</organism>
<sequence length="69" mass="7834">GIKHHDMYFVDGTTPSMDIVDRFLNIMDRAEGVVAVHCKAGLGELEREGLSFIVLYFMCRSVVPIELYK</sequence>
<keyword evidence="2" id="KW-1185">Reference proteome</keyword>
<protein>
    <recommendedName>
        <fullName evidence="3">Tyrosine specific protein phosphatases domain-containing protein</fullName>
    </recommendedName>
</protein>
<dbReference type="eggNOG" id="KOG1720">
    <property type="taxonomic scope" value="Eukaryota"/>
</dbReference>
<gene>
    <name evidence="1" type="ORF">SARC_17282</name>
</gene>
<evidence type="ECO:0000313" key="2">
    <source>
        <dbReference type="Proteomes" id="UP000054560"/>
    </source>
</evidence>
<dbReference type="SUPFAM" id="SSF52799">
    <property type="entry name" value="(Phosphotyrosine protein) phosphatases II"/>
    <property type="match status" value="1"/>
</dbReference>